<proteinExistence type="predicted"/>
<name>A0A543FAZ6_9NOCA</name>
<comment type="caution">
    <text evidence="1">The sequence shown here is derived from an EMBL/GenBank/DDBJ whole genome shotgun (WGS) entry which is preliminary data.</text>
</comment>
<dbReference type="OrthoDB" id="4569554at2"/>
<dbReference type="Proteomes" id="UP000316331">
    <property type="component" value="Unassembled WGS sequence"/>
</dbReference>
<gene>
    <name evidence="1" type="ORF">FB390_2623</name>
</gene>
<protein>
    <submittedName>
        <fullName evidence="1">Uncharacterized protein</fullName>
    </submittedName>
</protein>
<dbReference type="EMBL" id="VFPG01000001">
    <property type="protein sequence ID" value="TQM30985.1"/>
    <property type="molecule type" value="Genomic_DNA"/>
</dbReference>
<evidence type="ECO:0000313" key="1">
    <source>
        <dbReference type="EMBL" id="TQM30985.1"/>
    </source>
</evidence>
<evidence type="ECO:0000313" key="2">
    <source>
        <dbReference type="Proteomes" id="UP000316331"/>
    </source>
</evidence>
<dbReference type="AlphaFoldDB" id="A0A543FAZ6"/>
<organism evidence="1 2">
    <name type="scientific">Nocardia bhagyanarayanae</name>
    <dbReference type="NCBI Taxonomy" id="1215925"/>
    <lineage>
        <taxon>Bacteria</taxon>
        <taxon>Bacillati</taxon>
        <taxon>Actinomycetota</taxon>
        <taxon>Actinomycetes</taxon>
        <taxon>Mycobacteriales</taxon>
        <taxon>Nocardiaceae</taxon>
        <taxon>Nocardia</taxon>
    </lineage>
</organism>
<accession>A0A543FAZ6</accession>
<dbReference type="RefSeq" id="WP_141809167.1">
    <property type="nucleotide sequence ID" value="NZ_VFPG01000001.1"/>
</dbReference>
<keyword evidence="2" id="KW-1185">Reference proteome</keyword>
<sequence>MNGINNFGAIGVAVDTSMSASRGILALQGIGLSSVSVCGFGTPATISPALRPIHTLLQDKPNGGWHPTANAAVGVFAREAGYEPAAEPMADIDLRAARLRTAHPATVIRNRHRCRPR</sequence>
<reference evidence="1 2" key="1">
    <citation type="submission" date="2019-06" db="EMBL/GenBank/DDBJ databases">
        <title>Sequencing the genomes of 1000 actinobacteria strains.</title>
        <authorList>
            <person name="Klenk H.-P."/>
        </authorList>
    </citation>
    <scope>NUCLEOTIDE SEQUENCE [LARGE SCALE GENOMIC DNA]</scope>
    <source>
        <strain evidence="1 2">DSM 103495</strain>
    </source>
</reference>